<dbReference type="SMART" id="SM00503">
    <property type="entry name" value="SynN"/>
    <property type="match status" value="1"/>
</dbReference>
<evidence type="ECO:0000256" key="6">
    <source>
        <dbReference type="SAM" id="Phobius"/>
    </source>
</evidence>
<dbReference type="InterPro" id="IPR000727">
    <property type="entry name" value="T_SNARE_dom"/>
</dbReference>
<evidence type="ECO:0000313" key="8">
    <source>
        <dbReference type="EMBL" id="KAH7050234.1"/>
    </source>
</evidence>
<dbReference type="CDD" id="cd15849">
    <property type="entry name" value="SNARE_Sso1"/>
    <property type="match status" value="1"/>
</dbReference>
<dbReference type="InterPro" id="IPR006011">
    <property type="entry name" value="Syntaxin_N"/>
</dbReference>
<evidence type="ECO:0000256" key="4">
    <source>
        <dbReference type="ARBA" id="ARBA00022989"/>
    </source>
</evidence>
<dbReference type="PANTHER" id="PTHR19957">
    <property type="entry name" value="SYNTAXIN"/>
    <property type="match status" value="1"/>
</dbReference>
<dbReference type="InterPro" id="IPR010989">
    <property type="entry name" value="SNARE"/>
</dbReference>
<dbReference type="SUPFAM" id="SSF47661">
    <property type="entry name" value="t-snare proteins"/>
    <property type="match status" value="1"/>
</dbReference>
<accession>A0ABQ8GAW4</accession>
<dbReference type="PANTHER" id="PTHR19957:SF307">
    <property type="entry name" value="PROTEIN SSO1-RELATED"/>
    <property type="match status" value="1"/>
</dbReference>
<evidence type="ECO:0000256" key="5">
    <source>
        <dbReference type="ARBA" id="ARBA00023136"/>
    </source>
</evidence>
<keyword evidence="3 6" id="KW-0812">Transmembrane</keyword>
<gene>
    <name evidence="8" type="ORF">B0J12DRAFT_90235</name>
</gene>
<reference evidence="8 9" key="1">
    <citation type="journal article" date="2021" name="Nat. Commun.">
        <title>Genetic determinants of endophytism in the Arabidopsis root mycobiome.</title>
        <authorList>
            <person name="Mesny F."/>
            <person name="Miyauchi S."/>
            <person name="Thiergart T."/>
            <person name="Pickel B."/>
            <person name="Atanasova L."/>
            <person name="Karlsson M."/>
            <person name="Huettel B."/>
            <person name="Barry K.W."/>
            <person name="Haridas S."/>
            <person name="Chen C."/>
            <person name="Bauer D."/>
            <person name="Andreopoulos W."/>
            <person name="Pangilinan J."/>
            <person name="LaButti K."/>
            <person name="Riley R."/>
            <person name="Lipzen A."/>
            <person name="Clum A."/>
            <person name="Drula E."/>
            <person name="Henrissat B."/>
            <person name="Kohler A."/>
            <person name="Grigoriev I.V."/>
            <person name="Martin F.M."/>
            <person name="Hacquard S."/>
        </authorList>
    </citation>
    <scope>NUCLEOTIDE SEQUENCE [LARGE SCALE GENOMIC DNA]</scope>
    <source>
        <strain evidence="8 9">MPI-SDFR-AT-0080</strain>
    </source>
</reference>
<sequence length="355" mass="40092">MSYGGYQQYGGNPYGSDGYGAEPTSGAGYGASNPYGGQQSCRSGRLTLALASLQAPPLEHHEASNYSQDSNYAEMGNLNAPPQQHGPRVLGNDEFLARVDGCKQRIRQLTSQIGEISTVHQRLLSDAAESGSHQQLEHLATQTQILNTAIKDEIKFLETDAVRSGGNVTKDSQVRNLKNSFKRELENYQQTEKVYRDRYRDQIKRQYLIVNPEATPEDVNRVAEEEWGSEGIFQTALKENRSAHANSVLGAVRARHNDIQRIEKTMVELADLFNQLNEQVVYQEPQVQRAEQQTENVIEQGKQAHVELDKGIEHIRRRNRLRRWTLFVFILIICIIALVLGLYFGLRNNNNNNNP</sequence>
<evidence type="ECO:0000256" key="1">
    <source>
        <dbReference type="ARBA" id="ARBA00004211"/>
    </source>
</evidence>
<name>A0ABQ8GAW4_9PEZI</name>
<dbReference type="EMBL" id="JAGTJR010000013">
    <property type="protein sequence ID" value="KAH7050234.1"/>
    <property type="molecule type" value="Genomic_DNA"/>
</dbReference>
<evidence type="ECO:0000313" key="9">
    <source>
        <dbReference type="Proteomes" id="UP000774617"/>
    </source>
</evidence>
<dbReference type="Proteomes" id="UP000774617">
    <property type="component" value="Unassembled WGS sequence"/>
</dbReference>
<protein>
    <submittedName>
        <fullName evidence="8">t-SNARE</fullName>
    </submittedName>
</protein>
<organism evidence="8 9">
    <name type="scientific">Macrophomina phaseolina</name>
    <dbReference type="NCBI Taxonomy" id="35725"/>
    <lineage>
        <taxon>Eukaryota</taxon>
        <taxon>Fungi</taxon>
        <taxon>Dikarya</taxon>
        <taxon>Ascomycota</taxon>
        <taxon>Pezizomycotina</taxon>
        <taxon>Dothideomycetes</taxon>
        <taxon>Dothideomycetes incertae sedis</taxon>
        <taxon>Botryosphaeriales</taxon>
        <taxon>Botryosphaeriaceae</taxon>
        <taxon>Macrophomina</taxon>
    </lineage>
</organism>
<keyword evidence="9" id="KW-1185">Reference proteome</keyword>
<dbReference type="PROSITE" id="PS50192">
    <property type="entry name" value="T_SNARE"/>
    <property type="match status" value="1"/>
</dbReference>
<comment type="caution">
    <text evidence="8">The sequence shown here is derived from an EMBL/GenBank/DDBJ whole genome shotgun (WGS) entry which is preliminary data.</text>
</comment>
<comment type="subcellular location">
    <subcellularLocation>
        <location evidence="1">Membrane</location>
        <topology evidence="1">Single-pass type IV membrane protein</topology>
    </subcellularLocation>
</comment>
<comment type="similarity">
    <text evidence="2">Belongs to the syntaxin family.</text>
</comment>
<dbReference type="InterPro" id="IPR045242">
    <property type="entry name" value="Syntaxin"/>
</dbReference>
<evidence type="ECO:0000256" key="2">
    <source>
        <dbReference type="ARBA" id="ARBA00009063"/>
    </source>
</evidence>
<keyword evidence="4 6" id="KW-1133">Transmembrane helix</keyword>
<proteinExistence type="inferred from homology"/>
<feature type="transmembrane region" description="Helical" evidence="6">
    <location>
        <begin position="324"/>
        <end position="346"/>
    </location>
</feature>
<feature type="domain" description="T-SNARE coiled-coil homology" evidence="7">
    <location>
        <begin position="249"/>
        <end position="311"/>
    </location>
</feature>
<dbReference type="Pfam" id="PF00804">
    <property type="entry name" value="Syntaxin"/>
    <property type="match status" value="1"/>
</dbReference>
<keyword evidence="5 6" id="KW-0472">Membrane</keyword>
<evidence type="ECO:0000256" key="3">
    <source>
        <dbReference type="ARBA" id="ARBA00022692"/>
    </source>
</evidence>
<dbReference type="Gene3D" id="1.20.58.70">
    <property type="match status" value="1"/>
</dbReference>
<evidence type="ECO:0000259" key="7">
    <source>
        <dbReference type="PROSITE" id="PS50192"/>
    </source>
</evidence>